<dbReference type="PANTHER" id="PTHR43420">
    <property type="entry name" value="ACETYLTRANSFERASE"/>
    <property type="match status" value="1"/>
</dbReference>
<sequence length="313" mass="33655">MVELTAREYREADASRLAELINLVEEDAGGHAGLTAGYVESTVRGLVRDPVTDTRLLSAPDGDLVAVGLVFAPPGAGSRVDLMGCVHPRWRGRGIGRDLLGWELDRAAEVHRAAGAGTAWEAQVDTAAGNDSADRLYRRFGFSPVRYWFHMVAPTGSASHPTLPDGIRVTGYQAGHDKELHEAHTEAFADHWGSQARQYDDWATMTVRSESFLPGLSTVAFDGDEIAGYALTYGDADPGRIYIGQVGVRRPWRRRGLAGALLTRVLAAARAEGRQTASLGVDADSPTGAVGVYERAGFEVVSRAVTYARPLLP</sequence>
<gene>
    <name evidence="4" type="ORF">HC031_24650</name>
</gene>
<dbReference type="Pfam" id="PF13508">
    <property type="entry name" value="Acetyltransf_7"/>
    <property type="match status" value="1"/>
</dbReference>
<dbReference type="InterPro" id="IPR016181">
    <property type="entry name" value="Acyl_CoA_acyltransferase"/>
</dbReference>
<keyword evidence="1" id="KW-0808">Transferase</keyword>
<name>A0ABX0Y3C1_9ACTN</name>
<dbReference type="CDD" id="cd04301">
    <property type="entry name" value="NAT_SF"/>
    <property type="match status" value="2"/>
</dbReference>
<dbReference type="SUPFAM" id="SSF55729">
    <property type="entry name" value="Acyl-CoA N-acyltransferases (Nat)"/>
    <property type="match status" value="2"/>
</dbReference>
<accession>A0ABX0Y3C1</accession>
<dbReference type="Proteomes" id="UP000722989">
    <property type="component" value="Unassembled WGS sequence"/>
</dbReference>
<dbReference type="RefSeq" id="WP_167927785.1">
    <property type="nucleotide sequence ID" value="NZ_JAATVY010000022.1"/>
</dbReference>
<protein>
    <submittedName>
        <fullName evidence="4">GNAT family N-acetyltransferase</fullName>
    </submittedName>
</protein>
<dbReference type="PROSITE" id="PS51186">
    <property type="entry name" value="GNAT"/>
    <property type="match status" value="2"/>
</dbReference>
<feature type="domain" description="N-acetyltransferase" evidence="3">
    <location>
        <begin position="167"/>
        <end position="313"/>
    </location>
</feature>
<comment type="caution">
    <text evidence="4">The sequence shown here is derived from an EMBL/GenBank/DDBJ whole genome shotgun (WGS) entry which is preliminary data.</text>
</comment>
<dbReference type="InterPro" id="IPR050680">
    <property type="entry name" value="YpeA/RimI_acetyltransf"/>
</dbReference>
<dbReference type="EMBL" id="JAATVY010000022">
    <property type="protein sequence ID" value="NJC72885.1"/>
    <property type="molecule type" value="Genomic_DNA"/>
</dbReference>
<feature type="domain" description="N-acetyltransferase" evidence="3">
    <location>
        <begin position="7"/>
        <end position="170"/>
    </location>
</feature>
<dbReference type="PANTHER" id="PTHR43420:SF47">
    <property type="entry name" value="N-ACETYLTRANSFERASE DOMAIN-CONTAINING PROTEIN"/>
    <property type="match status" value="1"/>
</dbReference>
<dbReference type="InterPro" id="IPR000182">
    <property type="entry name" value="GNAT_dom"/>
</dbReference>
<keyword evidence="2" id="KW-0012">Acyltransferase</keyword>
<organism evidence="4 5">
    <name type="scientific">Planosporangium thailandense</name>
    <dbReference type="NCBI Taxonomy" id="765197"/>
    <lineage>
        <taxon>Bacteria</taxon>
        <taxon>Bacillati</taxon>
        <taxon>Actinomycetota</taxon>
        <taxon>Actinomycetes</taxon>
        <taxon>Micromonosporales</taxon>
        <taxon>Micromonosporaceae</taxon>
        <taxon>Planosporangium</taxon>
    </lineage>
</organism>
<evidence type="ECO:0000313" key="5">
    <source>
        <dbReference type="Proteomes" id="UP000722989"/>
    </source>
</evidence>
<reference evidence="4 5" key="1">
    <citation type="submission" date="2020-03" db="EMBL/GenBank/DDBJ databases">
        <title>WGS of the type strain of Planosporangium spp.</title>
        <authorList>
            <person name="Thawai C."/>
        </authorList>
    </citation>
    <scope>NUCLEOTIDE SEQUENCE [LARGE SCALE GENOMIC DNA]</scope>
    <source>
        <strain evidence="4 5">TBRC 5610</strain>
    </source>
</reference>
<dbReference type="Gene3D" id="3.40.630.30">
    <property type="match status" value="1"/>
</dbReference>
<dbReference type="Pfam" id="PF00583">
    <property type="entry name" value="Acetyltransf_1"/>
    <property type="match status" value="1"/>
</dbReference>
<evidence type="ECO:0000256" key="1">
    <source>
        <dbReference type="ARBA" id="ARBA00022679"/>
    </source>
</evidence>
<evidence type="ECO:0000313" key="4">
    <source>
        <dbReference type="EMBL" id="NJC72885.1"/>
    </source>
</evidence>
<proteinExistence type="predicted"/>
<evidence type="ECO:0000259" key="3">
    <source>
        <dbReference type="PROSITE" id="PS51186"/>
    </source>
</evidence>
<evidence type="ECO:0000256" key="2">
    <source>
        <dbReference type="ARBA" id="ARBA00023315"/>
    </source>
</evidence>
<keyword evidence="5" id="KW-1185">Reference proteome</keyword>